<dbReference type="Gene3D" id="3.50.50.60">
    <property type="entry name" value="FAD/NAD(P)-binding domain"/>
    <property type="match status" value="1"/>
</dbReference>
<dbReference type="InterPro" id="IPR006076">
    <property type="entry name" value="FAD-dep_OxRdtase"/>
</dbReference>
<sequence length="64" mass="6871">MRDARFNTVFDIFVIGGGINGCGIARDASGRGLSVCLAEQDDLAQATSSKSTKLFHGGLRYLEY</sequence>
<dbReference type="PANTHER" id="PTHR11985:SF15">
    <property type="entry name" value="GLYCEROL-3-PHOSPHATE DEHYDROGENASE, MITOCHONDRIAL"/>
    <property type="match status" value="1"/>
</dbReference>
<dbReference type="PROSITE" id="PS00977">
    <property type="entry name" value="FAD_G3PDH_1"/>
    <property type="match status" value="1"/>
</dbReference>
<comment type="caution">
    <text evidence="8">The sequence shown here is derived from an EMBL/GenBank/DDBJ whole genome shotgun (WGS) entry which is preliminary data.</text>
</comment>
<keyword evidence="9" id="KW-1185">Reference proteome</keyword>
<feature type="non-terminal residue" evidence="8">
    <location>
        <position position="64"/>
    </location>
</feature>
<evidence type="ECO:0000256" key="2">
    <source>
        <dbReference type="ARBA" id="ARBA00007330"/>
    </source>
</evidence>
<accession>A0A1H2WM52</accession>
<name>A0A1H2WM52_9RHOB</name>
<dbReference type="Pfam" id="PF01266">
    <property type="entry name" value="DAO"/>
    <property type="match status" value="1"/>
</dbReference>
<evidence type="ECO:0000256" key="3">
    <source>
        <dbReference type="ARBA" id="ARBA00022630"/>
    </source>
</evidence>
<evidence type="ECO:0000259" key="7">
    <source>
        <dbReference type="Pfam" id="PF01266"/>
    </source>
</evidence>
<dbReference type="Proteomes" id="UP000199541">
    <property type="component" value="Unassembled WGS sequence"/>
</dbReference>
<evidence type="ECO:0000256" key="4">
    <source>
        <dbReference type="ARBA" id="ARBA00022827"/>
    </source>
</evidence>
<dbReference type="EC" id="1.1.5.3" evidence="6"/>
<evidence type="ECO:0000256" key="6">
    <source>
        <dbReference type="RuleBase" id="RU361217"/>
    </source>
</evidence>
<evidence type="ECO:0000313" key="8">
    <source>
        <dbReference type="EMBL" id="SDW81334.1"/>
    </source>
</evidence>
<dbReference type="PANTHER" id="PTHR11985">
    <property type="entry name" value="GLYCEROL-3-PHOSPHATE DEHYDROGENASE"/>
    <property type="match status" value="1"/>
</dbReference>
<comment type="cofactor">
    <cofactor evidence="1 6">
        <name>FAD</name>
        <dbReference type="ChEBI" id="CHEBI:57692"/>
    </cofactor>
</comment>
<keyword evidence="4" id="KW-0274">FAD</keyword>
<reference evidence="8 9" key="1">
    <citation type="submission" date="2016-10" db="EMBL/GenBank/DDBJ databases">
        <authorList>
            <person name="Varghese N."/>
            <person name="Submissions S."/>
        </authorList>
    </citation>
    <scope>NUCLEOTIDE SEQUENCE [LARGE SCALE GENOMIC DNA]</scope>
    <source>
        <strain evidence="8 9">DSM 24802</strain>
    </source>
</reference>
<organism evidence="8 9">
    <name type="scientific">Allgaiera indica</name>
    <dbReference type="NCBI Taxonomy" id="765699"/>
    <lineage>
        <taxon>Bacteria</taxon>
        <taxon>Pseudomonadati</taxon>
        <taxon>Pseudomonadota</taxon>
        <taxon>Alphaproteobacteria</taxon>
        <taxon>Rhodobacterales</taxon>
        <taxon>Paracoccaceae</taxon>
        <taxon>Allgaiera</taxon>
    </lineage>
</organism>
<evidence type="ECO:0000256" key="5">
    <source>
        <dbReference type="ARBA" id="ARBA00023002"/>
    </source>
</evidence>
<protein>
    <recommendedName>
        <fullName evidence="6">Glycerol-3-phosphate dehydrogenase</fullName>
        <ecNumber evidence="6">1.1.5.3</ecNumber>
    </recommendedName>
</protein>
<feature type="domain" description="FAD dependent oxidoreductase" evidence="7">
    <location>
        <begin position="11"/>
        <end position="63"/>
    </location>
</feature>
<comment type="similarity">
    <text evidence="2 6">Belongs to the FAD-dependent glycerol-3-phosphate dehydrogenase family.</text>
</comment>
<dbReference type="SUPFAM" id="SSF51905">
    <property type="entry name" value="FAD/NAD(P)-binding domain"/>
    <property type="match status" value="1"/>
</dbReference>
<dbReference type="InterPro" id="IPR000447">
    <property type="entry name" value="G3P_DH_FAD-dep"/>
</dbReference>
<gene>
    <name evidence="8" type="ORF">SAMN05444006_1071</name>
</gene>
<evidence type="ECO:0000313" key="9">
    <source>
        <dbReference type="Proteomes" id="UP000199541"/>
    </source>
</evidence>
<keyword evidence="5 6" id="KW-0560">Oxidoreductase</keyword>
<proteinExistence type="inferred from homology"/>
<dbReference type="InterPro" id="IPR036188">
    <property type="entry name" value="FAD/NAD-bd_sf"/>
</dbReference>
<keyword evidence="3 6" id="KW-0285">Flavoprotein</keyword>
<dbReference type="RefSeq" id="WP_143037501.1">
    <property type="nucleotide sequence ID" value="NZ_FNOB01000007.1"/>
</dbReference>
<dbReference type="EMBL" id="FNOB01000007">
    <property type="protein sequence ID" value="SDW81334.1"/>
    <property type="molecule type" value="Genomic_DNA"/>
</dbReference>
<comment type="catalytic activity">
    <reaction evidence="6">
        <text>a quinone + sn-glycerol 3-phosphate = dihydroxyacetone phosphate + a quinol</text>
        <dbReference type="Rhea" id="RHEA:18977"/>
        <dbReference type="ChEBI" id="CHEBI:24646"/>
        <dbReference type="ChEBI" id="CHEBI:57597"/>
        <dbReference type="ChEBI" id="CHEBI:57642"/>
        <dbReference type="ChEBI" id="CHEBI:132124"/>
        <dbReference type="EC" id="1.1.5.3"/>
    </reaction>
</comment>
<evidence type="ECO:0000256" key="1">
    <source>
        <dbReference type="ARBA" id="ARBA00001974"/>
    </source>
</evidence>
<dbReference type="PRINTS" id="PR01001">
    <property type="entry name" value="FADG3PDH"/>
</dbReference>